<keyword evidence="4" id="KW-1185">Reference proteome</keyword>
<protein>
    <submittedName>
        <fullName evidence="3">Uncharacterized protein</fullName>
    </submittedName>
</protein>
<dbReference type="PANTHER" id="PTHR34379:SF6">
    <property type="entry name" value="PROTEIN 3F"/>
    <property type="match status" value="1"/>
</dbReference>
<accession>A0A8S0QPK2</accession>
<dbReference type="PANTHER" id="PTHR34379">
    <property type="entry name" value="OS07G0553800 PROTEIN"/>
    <property type="match status" value="1"/>
</dbReference>
<dbReference type="Proteomes" id="UP000594638">
    <property type="component" value="Unassembled WGS sequence"/>
</dbReference>
<keyword evidence="2" id="KW-0472">Membrane</keyword>
<gene>
    <name evidence="3" type="ORF">OLEA9_A034191</name>
</gene>
<name>A0A8S0QPK2_OLEEU</name>
<comment type="caution">
    <text evidence="3">The sequence shown here is derived from an EMBL/GenBank/DDBJ whole genome shotgun (WGS) entry which is preliminary data.</text>
</comment>
<dbReference type="AlphaFoldDB" id="A0A8S0QPK2"/>
<evidence type="ECO:0000313" key="3">
    <source>
        <dbReference type="EMBL" id="CAA2969610.1"/>
    </source>
</evidence>
<proteinExistence type="predicted"/>
<dbReference type="EMBL" id="CACTIH010001946">
    <property type="protein sequence ID" value="CAA2969610.1"/>
    <property type="molecule type" value="Genomic_DNA"/>
</dbReference>
<feature type="compositionally biased region" description="Low complexity" evidence="1">
    <location>
        <begin position="138"/>
        <end position="162"/>
    </location>
</feature>
<dbReference type="OrthoDB" id="1886721at2759"/>
<evidence type="ECO:0000313" key="4">
    <source>
        <dbReference type="Proteomes" id="UP000594638"/>
    </source>
</evidence>
<sequence length="267" mass="29780">MMVMKNHCGRGRSPSMFFLCFRPPSTEEAPVVDSPIEFRPQSTDEAAMVDSPVKLVSSFSEDESGRRSKKKDRRSLAGVFKAMFFQTSLTKKSGSGSSRQNSYRSSSNLSSKNEKVKNSMKKVESLKELSDPEERNSSRSSVFSSTSSIVTSSSSSSCTSISQKKRSSSLDLQQSNTNKKSKKRDVDNSWNNNPTIGMCTIVGCLVALILWGKIVAIFACTTIWLVFVPRRVTLPVNDVDSEVDSEEHKKRVIMEGLLERNNRHRLV</sequence>
<dbReference type="Gramene" id="OE9A034191T1">
    <property type="protein sequence ID" value="OE9A034191C1"/>
    <property type="gene ID" value="OE9A034191"/>
</dbReference>
<keyword evidence="2" id="KW-0812">Transmembrane</keyword>
<organism evidence="3 4">
    <name type="scientific">Olea europaea subsp. europaea</name>
    <dbReference type="NCBI Taxonomy" id="158383"/>
    <lineage>
        <taxon>Eukaryota</taxon>
        <taxon>Viridiplantae</taxon>
        <taxon>Streptophyta</taxon>
        <taxon>Embryophyta</taxon>
        <taxon>Tracheophyta</taxon>
        <taxon>Spermatophyta</taxon>
        <taxon>Magnoliopsida</taxon>
        <taxon>eudicotyledons</taxon>
        <taxon>Gunneridae</taxon>
        <taxon>Pentapetalae</taxon>
        <taxon>asterids</taxon>
        <taxon>lamiids</taxon>
        <taxon>Lamiales</taxon>
        <taxon>Oleaceae</taxon>
        <taxon>Oleeae</taxon>
        <taxon>Olea</taxon>
    </lineage>
</organism>
<feature type="region of interest" description="Disordered" evidence="1">
    <location>
        <begin position="91"/>
        <end position="189"/>
    </location>
</feature>
<evidence type="ECO:0000256" key="1">
    <source>
        <dbReference type="SAM" id="MobiDB-lite"/>
    </source>
</evidence>
<evidence type="ECO:0000256" key="2">
    <source>
        <dbReference type="SAM" id="Phobius"/>
    </source>
</evidence>
<keyword evidence="2" id="KW-1133">Transmembrane helix</keyword>
<feature type="compositionally biased region" description="Basic and acidic residues" evidence="1">
    <location>
        <begin position="112"/>
        <end position="137"/>
    </location>
</feature>
<dbReference type="InterPro" id="IPR040411">
    <property type="entry name" value="At5g23160-like"/>
</dbReference>
<feature type="transmembrane region" description="Helical" evidence="2">
    <location>
        <begin position="205"/>
        <end position="227"/>
    </location>
</feature>
<feature type="compositionally biased region" description="Low complexity" evidence="1">
    <location>
        <begin position="91"/>
        <end position="111"/>
    </location>
</feature>
<reference evidence="3 4" key="1">
    <citation type="submission" date="2019-12" db="EMBL/GenBank/DDBJ databases">
        <authorList>
            <person name="Alioto T."/>
            <person name="Alioto T."/>
            <person name="Gomez Garrido J."/>
        </authorList>
    </citation>
    <scope>NUCLEOTIDE SEQUENCE [LARGE SCALE GENOMIC DNA]</scope>
</reference>